<reference evidence="2" key="1">
    <citation type="submission" date="2025-08" db="UniProtKB">
        <authorList>
            <consortium name="RefSeq"/>
        </authorList>
    </citation>
    <scope>IDENTIFICATION</scope>
    <source>
        <tissue evidence="2">Whole insect</tissue>
    </source>
</reference>
<name>A0A6P7GTL5_DIAVI</name>
<protein>
    <submittedName>
        <fullName evidence="2">Uncharacterized protein LOC114342783</fullName>
    </submittedName>
</protein>
<dbReference type="InterPro" id="IPR053164">
    <property type="entry name" value="IS1016-like_transposase"/>
</dbReference>
<evidence type="ECO:0000259" key="1">
    <source>
        <dbReference type="Pfam" id="PF12762"/>
    </source>
</evidence>
<dbReference type="AlphaFoldDB" id="A0A6P7GTL5"/>
<dbReference type="RefSeq" id="XP_028149377.1">
    <property type="nucleotide sequence ID" value="XM_028293576.1"/>
</dbReference>
<dbReference type="InParanoid" id="A0A6P7GTL5"/>
<proteinExistence type="predicted"/>
<dbReference type="PANTHER" id="PTHR47163">
    <property type="entry name" value="DDE_TNP_IS1595 DOMAIN-CONTAINING PROTEIN"/>
    <property type="match status" value="1"/>
</dbReference>
<dbReference type="PANTHER" id="PTHR47163:SF2">
    <property type="entry name" value="SI:DKEY-17M8.2"/>
    <property type="match status" value="1"/>
</dbReference>
<gene>
    <name evidence="2" type="primary">LOC114342783</name>
</gene>
<dbReference type="InterPro" id="IPR024445">
    <property type="entry name" value="Tnp_ISXO2-like"/>
</dbReference>
<feature type="domain" description="ISXO2-like transposase" evidence="1">
    <location>
        <begin position="37"/>
        <end position="130"/>
    </location>
</feature>
<accession>A0A6P7GTL5</accession>
<sequence length="149" mass="17802">MNMENQSQWKWMKPCFPQEVPSRAGLWEQTVGFWYDRKEQWKIVSRTILPGTLIVTDGWGSYRNIGHLDGGVYEHRTVIHQNNFVDPVDDSVHTQTIESVWMRSKKKLCRQCGTSMDWFPSYLQEFIWRERIKEPFVEFLLCILEQCLV</sequence>
<organism evidence="2">
    <name type="scientific">Diabrotica virgifera virgifera</name>
    <name type="common">western corn rootworm</name>
    <dbReference type="NCBI Taxonomy" id="50390"/>
    <lineage>
        <taxon>Eukaryota</taxon>
        <taxon>Metazoa</taxon>
        <taxon>Ecdysozoa</taxon>
        <taxon>Arthropoda</taxon>
        <taxon>Hexapoda</taxon>
        <taxon>Insecta</taxon>
        <taxon>Pterygota</taxon>
        <taxon>Neoptera</taxon>
        <taxon>Endopterygota</taxon>
        <taxon>Coleoptera</taxon>
        <taxon>Polyphaga</taxon>
        <taxon>Cucujiformia</taxon>
        <taxon>Chrysomeloidea</taxon>
        <taxon>Chrysomelidae</taxon>
        <taxon>Galerucinae</taxon>
        <taxon>Diabroticina</taxon>
        <taxon>Diabroticites</taxon>
        <taxon>Diabrotica</taxon>
    </lineage>
</organism>
<evidence type="ECO:0000313" key="2">
    <source>
        <dbReference type="RefSeq" id="XP_028149377.1"/>
    </source>
</evidence>
<dbReference type="Pfam" id="PF12762">
    <property type="entry name" value="DDE_Tnp_IS1595"/>
    <property type="match status" value="1"/>
</dbReference>